<evidence type="ECO:0000256" key="8">
    <source>
        <dbReference type="ARBA" id="ARBA00022763"/>
    </source>
</evidence>
<dbReference type="EC" id="2.7.7.7" evidence="4"/>
<dbReference type="CDD" id="cd18795">
    <property type="entry name" value="SF2_C_Ski2"/>
    <property type="match status" value="1"/>
</dbReference>
<evidence type="ECO:0000256" key="5">
    <source>
        <dbReference type="ARBA" id="ARBA00022679"/>
    </source>
</evidence>
<dbReference type="SMART" id="SM00482">
    <property type="entry name" value="POLAc"/>
    <property type="match status" value="1"/>
</dbReference>
<dbReference type="InterPro" id="IPR001098">
    <property type="entry name" value="DNA-dir_DNA_pol_A_palm_dom"/>
</dbReference>
<proteinExistence type="inferred from homology"/>
<dbReference type="Pfam" id="PF00476">
    <property type="entry name" value="DNA_pol_A"/>
    <property type="match status" value="2"/>
</dbReference>
<dbReference type="SUPFAM" id="SSF46785">
    <property type="entry name" value="Winged helix' DNA-binding domain"/>
    <property type="match status" value="1"/>
</dbReference>
<dbReference type="Pfam" id="PF20470">
    <property type="entry name" value="HTH_61"/>
    <property type="match status" value="1"/>
</dbReference>
<dbReference type="Gene3D" id="3.40.50.300">
    <property type="entry name" value="P-loop containing nucleotide triphosphate hydrolases"/>
    <property type="match status" value="2"/>
</dbReference>
<keyword evidence="9" id="KW-0378">Hydrolase</keyword>
<dbReference type="Gene3D" id="1.10.3380.20">
    <property type="match status" value="1"/>
</dbReference>
<dbReference type="GO" id="GO:0003677">
    <property type="term" value="F:DNA binding"/>
    <property type="evidence" value="ECO:0007669"/>
    <property type="project" value="InterPro"/>
</dbReference>
<dbReference type="GO" id="GO:0003887">
    <property type="term" value="F:DNA-directed DNA polymerase activity"/>
    <property type="evidence" value="ECO:0007669"/>
    <property type="project" value="UniProtKB-KW"/>
</dbReference>
<dbReference type="InterPro" id="IPR001650">
    <property type="entry name" value="Helicase_C-like"/>
</dbReference>
<evidence type="ECO:0000256" key="16">
    <source>
        <dbReference type="SAM" id="MobiDB-lite"/>
    </source>
</evidence>
<evidence type="ECO:0000256" key="1">
    <source>
        <dbReference type="ARBA" id="ARBA00001946"/>
    </source>
</evidence>
<keyword evidence="12" id="KW-0234">DNA repair</keyword>
<dbReference type="SUPFAM" id="SSF158702">
    <property type="entry name" value="Sec63 N-terminal domain-like"/>
    <property type="match status" value="1"/>
</dbReference>
<comment type="catalytic activity">
    <reaction evidence="14">
        <text>DNA(n) + a 2'-deoxyribonucleoside 5'-triphosphate = DNA(n+1) + diphosphate</text>
        <dbReference type="Rhea" id="RHEA:22508"/>
        <dbReference type="Rhea" id="RHEA-COMP:17339"/>
        <dbReference type="Rhea" id="RHEA-COMP:17340"/>
        <dbReference type="ChEBI" id="CHEBI:33019"/>
        <dbReference type="ChEBI" id="CHEBI:61560"/>
        <dbReference type="ChEBI" id="CHEBI:173112"/>
        <dbReference type="EC" id="2.7.7.7"/>
    </reaction>
</comment>
<dbReference type="PANTHER" id="PTHR10133:SF62">
    <property type="entry name" value="DNA POLYMERASE THETA"/>
    <property type="match status" value="1"/>
</dbReference>
<dbReference type="EnsemblMetazoa" id="PPAI009636-RA">
    <property type="protein sequence ID" value="PPAI009636-PA"/>
    <property type="gene ID" value="PPAI009636"/>
</dbReference>
<feature type="compositionally biased region" description="Acidic residues" evidence="16">
    <location>
        <begin position="789"/>
        <end position="799"/>
    </location>
</feature>
<organism evidence="17 18">
    <name type="scientific">Phlebotomus papatasi</name>
    <name type="common">Sandfly</name>
    <dbReference type="NCBI Taxonomy" id="29031"/>
    <lineage>
        <taxon>Eukaryota</taxon>
        <taxon>Metazoa</taxon>
        <taxon>Ecdysozoa</taxon>
        <taxon>Arthropoda</taxon>
        <taxon>Hexapoda</taxon>
        <taxon>Insecta</taxon>
        <taxon>Pterygota</taxon>
        <taxon>Neoptera</taxon>
        <taxon>Endopterygota</taxon>
        <taxon>Diptera</taxon>
        <taxon>Nematocera</taxon>
        <taxon>Psychodoidea</taxon>
        <taxon>Psychodidae</taxon>
        <taxon>Phlebotomus</taxon>
        <taxon>Phlebotomus</taxon>
    </lineage>
</organism>
<dbReference type="EMBL" id="AJVK01007064">
    <property type="status" value="NOT_ANNOTATED_CDS"/>
    <property type="molecule type" value="Genomic_DNA"/>
</dbReference>
<evidence type="ECO:0000256" key="14">
    <source>
        <dbReference type="ARBA" id="ARBA00049244"/>
    </source>
</evidence>
<dbReference type="FunFam" id="3.40.50.300:FF:000813">
    <property type="entry name" value="helicase POLQ-like isoform X1"/>
    <property type="match status" value="1"/>
</dbReference>
<evidence type="ECO:0000256" key="12">
    <source>
        <dbReference type="ARBA" id="ARBA00023204"/>
    </source>
</evidence>
<dbReference type="Gene3D" id="1.20.1060.10">
    <property type="entry name" value="Taq DNA Polymerase, Chain T, domain 4"/>
    <property type="match status" value="1"/>
</dbReference>
<dbReference type="SUPFAM" id="SSF52540">
    <property type="entry name" value="P-loop containing nucleoside triphosphate hydrolases"/>
    <property type="match status" value="1"/>
</dbReference>
<evidence type="ECO:0000256" key="10">
    <source>
        <dbReference type="ARBA" id="ARBA00022840"/>
    </source>
</evidence>
<dbReference type="GO" id="GO:0006261">
    <property type="term" value="P:DNA-templated DNA replication"/>
    <property type="evidence" value="ECO:0007669"/>
    <property type="project" value="InterPro"/>
</dbReference>
<dbReference type="VEuPathDB" id="VectorBase:PPAPM1_005953"/>
<dbReference type="InterPro" id="IPR019760">
    <property type="entry name" value="DNA-dir_DNA_pol_A_CS"/>
</dbReference>
<dbReference type="GO" id="GO:0005634">
    <property type="term" value="C:nucleus"/>
    <property type="evidence" value="ECO:0007669"/>
    <property type="project" value="UniProtKB-SubCell"/>
</dbReference>
<dbReference type="InterPro" id="IPR043502">
    <property type="entry name" value="DNA/RNA_pol_sf"/>
</dbReference>
<feature type="region of interest" description="Disordered" evidence="16">
    <location>
        <begin position="780"/>
        <end position="800"/>
    </location>
</feature>
<dbReference type="GO" id="GO:0016787">
    <property type="term" value="F:hydrolase activity"/>
    <property type="evidence" value="ECO:0007669"/>
    <property type="project" value="UniProtKB-KW"/>
</dbReference>
<dbReference type="FunFam" id="1.10.3380.20:FF:000001">
    <property type="entry name" value="DNA polymerase theta"/>
    <property type="match status" value="1"/>
</dbReference>
<dbReference type="InterPro" id="IPR014001">
    <property type="entry name" value="Helicase_ATP-bd"/>
</dbReference>
<dbReference type="GO" id="GO:0097681">
    <property type="term" value="P:double-strand break repair via alternative nonhomologous end joining"/>
    <property type="evidence" value="ECO:0007669"/>
    <property type="project" value="TreeGrafter"/>
</dbReference>
<reference evidence="17" key="1">
    <citation type="submission" date="2022-08" db="UniProtKB">
        <authorList>
            <consortium name="EnsemblMetazoa"/>
        </authorList>
    </citation>
    <scope>IDENTIFICATION</scope>
    <source>
        <strain evidence="17">Israel</strain>
    </source>
</reference>
<dbReference type="Pfam" id="PF21099">
    <property type="entry name" value="POLQ_helical"/>
    <property type="match status" value="1"/>
</dbReference>
<dbReference type="InterPro" id="IPR011545">
    <property type="entry name" value="DEAD/DEAH_box_helicase_dom"/>
</dbReference>
<comment type="subcellular location">
    <subcellularLocation>
        <location evidence="2">Nucleus</location>
    </subcellularLocation>
</comment>
<keyword evidence="8" id="KW-0227">DNA damage</keyword>
<dbReference type="SMART" id="SM00487">
    <property type="entry name" value="DEXDc"/>
    <property type="match status" value="1"/>
</dbReference>
<feature type="region of interest" description="Disordered" evidence="16">
    <location>
        <begin position="19"/>
        <end position="91"/>
    </location>
</feature>
<evidence type="ECO:0000256" key="7">
    <source>
        <dbReference type="ARBA" id="ARBA00022741"/>
    </source>
</evidence>
<dbReference type="InterPro" id="IPR027417">
    <property type="entry name" value="P-loop_NTPase"/>
</dbReference>
<dbReference type="PANTHER" id="PTHR10133">
    <property type="entry name" value="DNA POLYMERASE I"/>
    <property type="match status" value="1"/>
</dbReference>
<dbReference type="InterPro" id="IPR002298">
    <property type="entry name" value="DNA_polymerase_A"/>
</dbReference>
<evidence type="ECO:0000256" key="11">
    <source>
        <dbReference type="ARBA" id="ARBA00022932"/>
    </source>
</evidence>
<keyword evidence="11" id="KW-0239">DNA-directed DNA polymerase</keyword>
<keyword evidence="13" id="KW-0539">Nucleus</keyword>
<dbReference type="InterPro" id="IPR036390">
    <property type="entry name" value="WH_DNA-bd_sf"/>
</dbReference>
<dbReference type="InterPro" id="IPR046931">
    <property type="entry name" value="HTH_61"/>
</dbReference>
<evidence type="ECO:0000256" key="15">
    <source>
        <dbReference type="ARBA" id="ARBA00074669"/>
    </source>
</evidence>
<keyword evidence="6" id="KW-0548">Nucleotidyltransferase</keyword>
<dbReference type="Pfam" id="PF00271">
    <property type="entry name" value="Helicase_C"/>
    <property type="match status" value="1"/>
</dbReference>
<keyword evidence="5" id="KW-0808">Transferase</keyword>
<dbReference type="Pfam" id="PF00270">
    <property type="entry name" value="DEAD"/>
    <property type="match status" value="1"/>
</dbReference>
<dbReference type="InterPro" id="IPR048960">
    <property type="entry name" value="POLQ-like_helical"/>
</dbReference>
<evidence type="ECO:0000256" key="3">
    <source>
        <dbReference type="ARBA" id="ARBA00007705"/>
    </source>
</evidence>
<evidence type="ECO:0000313" key="18">
    <source>
        <dbReference type="Proteomes" id="UP000092462"/>
    </source>
</evidence>
<dbReference type="Proteomes" id="UP000092462">
    <property type="component" value="Unassembled WGS sequence"/>
</dbReference>
<dbReference type="PROSITE" id="PS00447">
    <property type="entry name" value="DNA_POLYMERASE_A"/>
    <property type="match status" value="1"/>
</dbReference>
<dbReference type="EMBL" id="AJVK01007063">
    <property type="status" value="NOT_ANNOTATED_CDS"/>
    <property type="molecule type" value="Genomic_DNA"/>
</dbReference>
<keyword evidence="7" id="KW-0547">Nucleotide-binding</keyword>
<evidence type="ECO:0000256" key="13">
    <source>
        <dbReference type="ARBA" id="ARBA00023242"/>
    </source>
</evidence>
<dbReference type="VEuPathDB" id="VectorBase:PPAI009636"/>
<protein>
    <recommendedName>
        <fullName evidence="15">DNA polymerase theta</fullName>
        <ecNumber evidence="4">2.7.7.7</ecNumber>
    </recommendedName>
</protein>
<dbReference type="CDD" id="cd18026">
    <property type="entry name" value="DEXHc_POLQ-like"/>
    <property type="match status" value="1"/>
</dbReference>
<comment type="similarity">
    <text evidence="3">Belongs to the DNA polymerase type-A family.</text>
</comment>
<evidence type="ECO:0000313" key="17">
    <source>
        <dbReference type="EnsemblMetazoa" id="PPAI009636-PA"/>
    </source>
</evidence>
<dbReference type="EMBL" id="AJVK01007061">
    <property type="status" value="NOT_ANNOTATED_CDS"/>
    <property type="molecule type" value="Genomic_DNA"/>
</dbReference>
<dbReference type="SMART" id="SM00490">
    <property type="entry name" value="HELICc"/>
    <property type="match status" value="1"/>
</dbReference>
<dbReference type="InterPro" id="IPR036397">
    <property type="entry name" value="RNaseH_sf"/>
</dbReference>
<dbReference type="Gene3D" id="1.10.150.20">
    <property type="entry name" value="5' to 3' exonuclease, C-terminal subdomain"/>
    <property type="match status" value="1"/>
</dbReference>
<dbReference type="FunFam" id="1.10.150.20:FF:000002">
    <property type="entry name" value="DNA polymerase I"/>
    <property type="match status" value="1"/>
</dbReference>
<accession>A0A1B0DMP4</accession>
<evidence type="ECO:0000256" key="6">
    <source>
        <dbReference type="ARBA" id="ARBA00022695"/>
    </source>
</evidence>
<comment type="cofactor">
    <cofactor evidence="1">
        <name>Mg(2+)</name>
        <dbReference type="ChEBI" id="CHEBI:18420"/>
    </cofactor>
</comment>
<dbReference type="GO" id="GO:0005524">
    <property type="term" value="F:ATP binding"/>
    <property type="evidence" value="ECO:0007669"/>
    <property type="project" value="UniProtKB-KW"/>
</dbReference>
<name>A0A1B0DMP4_PHLPP</name>
<evidence type="ECO:0000256" key="2">
    <source>
        <dbReference type="ARBA" id="ARBA00004123"/>
    </source>
</evidence>
<dbReference type="Gene3D" id="3.30.420.10">
    <property type="entry name" value="Ribonuclease H-like superfamily/Ribonuclease H"/>
    <property type="match status" value="1"/>
</dbReference>
<dbReference type="PROSITE" id="PS51194">
    <property type="entry name" value="HELICASE_CTER"/>
    <property type="match status" value="1"/>
</dbReference>
<feature type="compositionally biased region" description="Polar residues" evidence="16">
    <location>
        <begin position="35"/>
        <end position="49"/>
    </location>
</feature>
<dbReference type="SUPFAM" id="SSF56672">
    <property type="entry name" value="DNA/RNA polymerases"/>
    <property type="match status" value="1"/>
</dbReference>
<dbReference type="Gene3D" id="3.30.70.370">
    <property type="match status" value="1"/>
</dbReference>
<dbReference type="PROSITE" id="PS51192">
    <property type="entry name" value="HELICASE_ATP_BIND_1"/>
    <property type="match status" value="1"/>
</dbReference>
<evidence type="ECO:0000256" key="9">
    <source>
        <dbReference type="ARBA" id="ARBA00022801"/>
    </source>
</evidence>
<keyword evidence="10" id="KW-0067">ATP-binding</keyword>
<evidence type="ECO:0000256" key="4">
    <source>
        <dbReference type="ARBA" id="ARBA00012417"/>
    </source>
</evidence>
<dbReference type="EMBL" id="AJVK01007062">
    <property type="status" value="NOT_ANNOTATED_CDS"/>
    <property type="molecule type" value="Genomic_DNA"/>
</dbReference>
<sequence length="1747" mass="196001">MAHFSESFNLSLETLKKLENLPAKISPSPGRRLTRSQTQNLPSSSQGAGNSDDECVEASPNNSLEQSGPIGRRNKQRNISQSKKSIRKNKSDSLLGKYMMNPLEKKSTDFSHLDVTVLEKLLEVVDEEEAKFDKEALQTEVPEESMILLSEAEGEKVILEMPISSQDIIDIEFSDWETSNVFQKEEQVAKKKDINEVLETEEDLNIDNVTFVTEQSTNLEMKACRREVSQMIKEFHMEDSFIATSSQMPQNSQISFRKEDSILETSIKASQEPLKAPAVTEAKFLSSWGLPEPILAAYTKKGITEMFQWQVECLSNRQTLLEGDNLVYSAPTSSGKTLVSEILMIKSVLERQKKALLILPFISVVREKMLYLRDLLTPAGIRVEGFFGGYSPPGGFDACQLAVCTIEKANSIFNRLLELQKVHQVGIVVVDEIHLISDPSRGYILELLLAKILYVSKKMDFKIQIVGMSATLPNLELLCRWLSAQFYLTDFRPVELREMIKVGNKILSNRFEEIRTLDVQEFSTVCGLRDQDNVGQLVLETISEGCGVIVFCPSKDWCEKLCLTLAEIIYTVGKSRTTLGAKIRDAVQREAIESVRQELLNCPTGLDQVLARCIGYACAFHHAGLTTEERDAIEGGFRMGALRVLVATSTLSSGVNLPARRVIVRSPMFGGRSMNALTYRQMIGRAGRTGKDTLGEAILICDEANVKVGKELLTRDLMPISSCLDARNSGNLRRALLEIVAAGMATSFKDLQLFFSCTMIWAEKGEESFGINVENSPKKKKRRRKVSDQEDSSDEDENENSVRDSVDFLLKYEFLRRQTSEETAEEVLIATRLGYACLASSIPPSDGFLLFSELQKSRQCFVLESELHAIYLVTPFSVCHQLPEIDWLHFLDLWERLPSTMRRVGELVGVRDAFLVRAMRGTKSLDEKQLQIHKRFYTALALQELISEVPIAEVAAKYKCPRGLLQSLQQMAASFAAIVAYFCTALNWQLLAMIVSQFRERLFFGIHRDLVDLMKIPSLNAQRARALFAAGIETLLILARTESSKIVKILLDCASFDTEAQREGEADYEAKERIKLRKYNITGQRDLTIEEAARIIKTDARRIIEQEMGGTVNWEDEEILPQSPKISLQNDSIKNLSVSQINSSVDEIPCSQTAPDASSKRIKKSQICKVLHSKASLSKAPKINHVTKDEKSFQEFSQRALNCPEVSVGIVIEKSKQGKVNIGAKLLDGEENFEEIQEGFQVDQERILSAVVISCDGKEVAVVDFSTEKSRRLFIAKLFNRSDGLIHMWEVKEKLKLLTRGIREIFNTRATFQDPQVANWLLQPDEATTSLHRIVMLHCPDLEGLLVPATQPPSQGSQVVSLAAAECCIVFNLRNLSAKLVAVGDGKLLKVFRELEMPIQISLFRMELTGFPVNSDEMEKFVEDCENLFGQLEKKIFTLHGKRFNIASSRAVANVLGIAKGKGKVSTAKSVLEKLGTPLSKLIMQHRTLTAVFTKTLHPLARSIEVDRIHGISFSLTQTGRITMHEPNLQTVAKDIQLDFGDENTKILSSVAARWNGIPENKVTPSLRHEAKQICYGIIYGMGARSLSESLKVDEASARERIEGFYRIYPAIRTFNEKILKDARVKGFVETLSGRRRFLEHITSPDSALRAQAERQALNSMIQGSAADVAKTALLAVEKKLSRKKGWDSQFILHLHDELIFEIPKTLVPKFTEILRDSMENCMKLSVPLRVKLKTGSNWAEMTEISG</sequence>
<keyword evidence="18" id="KW-1185">Reference proteome</keyword>